<evidence type="ECO:0000313" key="7">
    <source>
        <dbReference type="Proteomes" id="UP000254051"/>
    </source>
</evidence>
<dbReference type="PANTHER" id="PTHR10819:SF3">
    <property type="entry name" value="PHOSPHOTRIESTERASE-RELATED PROTEIN"/>
    <property type="match status" value="1"/>
</dbReference>
<evidence type="ECO:0000256" key="3">
    <source>
        <dbReference type="PIRSR" id="PIRSR601559-50"/>
    </source>
</evidence>
<keyword evidence="1 4" id="KW-0479">Metal-binding</keyword>
<dbReference type="OrthoDB" id="105927at2"/>
<dbReference type="SUPFAM" id="SSF51556">
    <property type="entry name" value="Metallo-dependent hydrolases"/>
    <property type="match status" value="1"/>
</dbReference>
<gene>
    <name evidence="6" type="ORF">SAMN05216529_11118</name>
</gene>
<evidence type="ECO:0000256" key="5">
    <source>
        <dbReference type="PROSITE-ProRule" id="PRU00679"/>
    </source>
</evidence>
<evidence type="ECO:0000256" key="2">
    <source>
        <dbReference type="ARBA" id="ARBA00022801"/>
    </source>
</evidence>
<dbReference type="Proteomes" id="UP000254051">
    <property type="component" value="Unassembled WGS sequence"/>
</dbReference>
<sequence>MKEIITVTGPITSEELGFCQCHEHIALSKGKPYDINPALCIDDMWKSLEEMKRYKSAGGDSFIEAQPCGCNRMTEELKTLSKKSGVHIIASTGFHKFSFYPDKHWIHSISTPELEEIFVQEVTNGMYTDADRTYPTVQCESKAGIIKTAYDAEELSPRYKKLFLAAAGASLRTGRALMIHVEQDTSPALLLDFLLSLGVKPENLIFCHMDRACKDIKAHEDILKKGSYLEFDTIGRFKYHSDEHEIQLIQSLIRLGFQEQLLYSLDTTRERLKSYNPDGTGLDYILTTFNNSLRLSGISEDTIHKISVENPARILTGSAFGT</sequence>
<dbReference type="GO" id="GO:0008270">
    <property type="term" value="F:zinc ion binding"/>
    <property type="evidence" value="ECO:0007669"/>
    <property type="project" value="InterPro"/>
</dbReference>
<dbReference type="EMBL" id="UHJJ01000011">
    <property type="protein sequence ID" value="SUQ15234.1"/>
    <property type="molecule type" value="Genomic_DNA"/>
</dbReference>
<comment type="cofactor">
    <cofactor evidence="4">
        <name>a divalent metal cation</name>
        <dbReference type="ChEBI" id="CHEBI:60240"/>
    </cofactor>
    <text evidence="4">Binds 2 divalent metal cations per subunit.</text>
</comment>
<dbReference type="Pfam" id="PF02126">
    <property type="entry name" value="PTE"/>
    <property type="match status" value="1"/>
</dbReference>
<dbReference type="Gene3D" id="3.20.20.140">
    <property type="entry name" value="Metal-dependent hydrolases"/>
    <property type="match status" value="1"/>
</dbReference>
<dbReference type="AlphaFoldDB" id="A0A315ZUG7"/>
<accession>A0A315ZUG7</accession>
<dbReference type="GO" id="GO:0016787">
    <property type="term" value="F:hydrolase activity"/>
    <property type="evidence" value="ECO:0007669"/>
    <property type="project" value="UniProtKB-KW"/>
</dbReference>
<feature type="binding site" description="via carbamate group" evidence="4">
    <location>
        <position position="147"/>
    </location>
    <ligand>
        <name>Zn(2+)</name>
        <dbReference type="ChEBI" id="CHEBI:29105"/>
        <label>2</label>
    </ligand>
</feature>
<feature type="binding site" evidence="4">
    <location>
        <position position="24"/>
    </location>
    <ligand>
        <name>Zn(2+)</name>
        <dbReference type="ChEBI" id="CHEBI:29105"/>
        <label>1</label>
    </ligand>
</feature>
<dbReference type="InterPro" id="IPR001559">
    <property type="entry name" value="Phosphotriesterase"/>
</dbReference>
<feature type="binding site" evidence="4">
    <location>
        <position position="208"/>
    </location>
    <ligand>
        <name>Zn(2+)</name>
        <dbReference type="ChEBI" id="CHEBI:29105"/>
        <label>2</label>
    </ligand>
</feature>
<dbReference type="PROSITE" id="PS51347">
    <property type="entry name" value="PHOSPHOTRIESTERASE_2"/>
    <property type="match status" value="1"/>
</dbReference>
<keyword evidence="2" id="KW-0378">Hydrolase</keyword>
<feature type="modified residue" description="N6-carboxylysine" evidence="3 5">
    <location>
        <position position="147"/>
    </location>
</feature>
<evidence type="ECO:0000256" key="4">
    <source>
        <dbReference type="PIRSR" id="PIRSR601559-51"/>
    </source>
</evidence>
<feature type="binding site" evidence="4">
    <location>
        <position position="180"/>
    </location>
    <ligand>
        <name>Zn(2+)</name>
        <dbReference type="ChEBI" id="CHEBI:29105"/>
        <label>2</label>
    </ligand>
</feature>
<reference evidence="7" key="1">
    <citation type="submission" date="2017-07" db="EMBL/GenBank/DDBJ databases">
        <authorList>
            <person name="Varghese N."/>
            <person name="Submissions S."/>
        </authorList>
    </citation>
    <scope>NUCLEOTIDE SEQUENCE [LARGE SCALE GENOMIC DNA]</scope>
    <source>
        <strain evidence="7">NLAE-zl-C134</strain>
    </source>
</reference>
<keyword evidence="7" id="KW-1185">Reference proteome</keyword>
<organism evidence="6 7">
    <name type="scientific">Faecalicatena contorta</name>
    <dbReference type="NCBI Taxonomy" id="39482"/>
    <lineage>
        <taxon>Bacteria</taxon>
        <taxon>Bacillati</taxon>
        <taxon>Bacillota</taxon>
        <taxon>Clostridia</taxon>
        <taxon>Lachnospirales</taxon>
        <taxon>Lachnospiraceae</taxon>
        <taxon>Faecalicatena</taxon>
    </lineage>
</organism>
<dbReference type="PIRSF" id="PIRSF016839">
    <property type="entry name" value="PhP"/>
    <property type="match status" value="1"/>
</dbReference>
<evidence type="ECO:0000313" key="6">
    <source>
        <dbReference type="EMBL" id="SUQ15234.1"/>
    </source>
</evidence>
<dbReference type="PANTHER" id="PTHR10819">
    <property type="entry name" value="PHOSPHOTRIESTERASE-RELATED"/>
    <property type="match status" value="1"/>
</dbReference>
<dbReference type="InterPro" id="IPR032466">
    <property type="entry name" value="Metal_Hydrolase"/>
</dbReference>
<feature type="binding site" evidence="4">
    <location>
        <position position="22"/>
    </location>
    <ligand>
        <name>Zn(2+)</name>
        <dbReference type="ChEBI" id="CHEBI:29105"/>
        <label>1</label>
    </ligand>
</feature>
<feature type="binding site" evidence="4">
    <location>
        <position position="266"/>
    </location>
    <ligand>
        <name>Zn(2+)</name>
        <dbReference type="ChEBI" id="CHEBI:29105"/>
        <label>1</label>
    </ligand>
</feature>
<comment type="similarity">
    <text evidence="5">Belongs to the metallo-dependent hydrolases superfamily. Phosphotriesterase family.</text>
</comment>
<evidence type="ECO:0000256" key="1">
    <source>
        <dbReference type="ARBA" id="ARBA00022723"/>
    </source>
</evidence>
<feature type="binding site" description="via carbamate group" evidence="4">
    <location>
        <position position="147"/>
    </location>
    <ligand>
        <name>Zn(2+)</name>
        <dbReference type="ChEBI" id="CHEBI:29105"/>
        <label>1</label>
    </ligand>
</feature>
<name>A0A315ZUG7_9FIRM</name>
<protein>
    <submittedName>
        <fullName evidence="6">Phosphotriesterase-related protein</fullName>
    </submittedName>
</protein>
<proteinExistence type="inferred from homology"/>
<dbReference type="RefSeq" id="WP_109712878.1">
    <property type="nucleotide sequence ID" value="NZ_QGDS01000011.1"/>
</dbReference>